<comment type="caution">
    <text evidence="1">The sequence shown here is derived from an EMBL/GenBank/DDBJ whole genome shotgun (WGS) entry which is preliminary data.</text>
</comment>
<organism evidence="1 2">
    <name type="scientific">Plakobranchus ocellatus</name>
    <dbReference type="NCBI Taxonomy" id="259542"/>
    <lineage>
        <taxon>Eukaryota</taxon>
        <taxon>Metazoa</taxon>
        <taxon>Spiralia</taxon>
        <taxon>Lophotrochozoa</taxon>
        <taxon>Mollusca</taxon>
        <taxon>Gastropoda</taxon>
        <taxon>Heterobranchia</taxon>
        <taxon>Euthyneura</taxon>
        <taxon>Panpulmonata</taxon>
        <taxon>Sacoglossa</taxon>
        <taxon>Placobranchoidea</taxon>
        <taxon>Plakobranchidae</taxon>
        <taxon>Plakobranchus</taxon>
    </lineage>
</organism>
<accession>A0AAV4BQ21</accession>
<proteinExistence type="predicted"/>
<sequence length="150" mass="17342">MKAQLMRASSVRQQALTQDTADALYWTCRYLVDMAAHLLQTPTADHHDYECLGFFQPDDLEQKFGYFRMSAGCNFFLTVQCSLCDKTKLLLALTYTETIDNKESQHTCEHCQMEPTAAAELQLIERIDTFRHSGRKTRHLLYCWVCGFKA</sequence>
<evidence type="ECO:0000313" key="1">
    <source>
        <dbReference type="EMBL" id="GFO22219.1"/>
    </source>
</evidence>
<protein>
    <submittedName>
        <fullName evidence="1">Transposable element p transposase</fullName>
    </submittedName>
</protein>
<dbReference type="EMBL" id="BLXT01005342">
    <property type="protein sequence ID" value="GFO22219.1"/>
    <property type="molecule type" value="Genomic_DNA"/>
</dbReference>
<dbReference type="AlphaFoldDB" id="A0AAV4BQ21"/>
<keyword evidence="2" id="KW-1185">Reference proteome</keyword>
<gene>
    <name evidence="1" type="ORF">PoB_004872400</name>
</gene>
<dbReference type="Proteomes" id="UP000735302">
    <property type="component" value="Unassembled WGS sequence"/>
</dbReference>
<evidence type="ECO:0000313" key="2">
    <source>
        <dbReference type="Proteomes" id="UP000735302"/>
    </source>
</evidence>
<reference evidence="1 2" key="1">
    <citation type="journal article" date="2021" name="Elife">
        <title>Chloroplast acquisition without the gene transfer in kleptoplastic sea slugs, Plakobranchus ocellatus.</title>
        <authorList>
            <person name="Maeda T."/>
            <person name="Takahashi S."/>
            <person name="Yoshida T."/>
            <person name="Shimamura S."/>
            <person name="Takaki Y."/>
            <person name="Nagai Y."/>
            <person name="Toyoda A."/>
            <person name="Suzuki Y."/>
            <person name="Arimoto A."/>
            <person name="Ishii H."/>
            <person name="Satoh N."/>
            <person name="Nishiyama T."/>
            <person name="Hasebe M."/>
            <person name="Maruyama T."/>
            <person name="Minagawa J."/>
            <person name="Obokata J."/>
            <person name="Shigenobu S."/>
        </authorList>
    </citation>
    <scope>NUCLEOTIDE SEQUENCE [LARGE SCALE GENOMIC DNA]</scope>
</reference>
<name>A0AAV4BQ21_9GAST</name>